<keyword evidence="3" id="KW-0597">Phosphoprotein</keyword>
<feature type="compositionally biased region" description="Low complexity" evidence="6">
    <location>
        <begin position="77"/>
        <end position="92"/>
    </location>
</feature>
<feature type="coiled-coil region" evidence="5">
    <location>
        <begin position="663"/>
        <end position="704"/>
    </location>
</feature>
<evidence type="ECO:0000256" key="1">
    <source>
        <dbReference type="ARBA" id="ARBA00004300"/>
    </source>
</evidence>
<feature type="compositionally biased region" description="Polar residues" evidence="6">
    <location>
        <begin position="611"/>
        <end position="624"/>
    </location>
</feature>
<reference evidence="7 8" key="1">
    <citation type="submission" date="2018-04" db="EMBL/GenBank/DDBJ databases">
        <authorList>
            <person name="Zhang X."/>
            <person name="Yuan J."/>
            <person name="Li F."/>
            <person name="Xiang J."/>
        </authorList>
    </citation>
    <scope>NUCLEOTIDE SEQUENCE [LARGE SCALE GENOMIC DNA]</scope>
    <source>
        <tissue evidence="7">Muscle</tissue>
    </source>
</reference>
<dbReference type="Proteomes" id="UP000283509">
    <property type="component" value="Unassembled WGS sequence"/>
</dbReference>
<comment type="subcellular location">
    <subcellularLocation>
        <location evidence="1">Cytoplasm</location>
        <location evidence="1">Cytoskeleton</location>
        <location evidence="1">Microtubule organizing center</location>
        <location evidence="1">Centrosome</location>
    </subcellularLocation>
</comment>
<keyword evidence="5" id="KW-0175">Coiled coil</keyword>
<keyword evidence="4" id="KW-0206">Cytoskeleton</keyword>
<keyword evidence="2" id="KW-0963">Cytoplasm</keyword>
<dbReference type="AlphaFoldDB" id="A0A3R7MRG8"/>
<feature type="coiled-coil region" evidence="5">
    <location>
        <begin position="802"/>
        <end position="879"/>
    </location>
</feature>
<sequence length="1165" mass="132663">MVYASPPTRIATPIVPQPPPPIPFLVTPAHQHPHHSSPSPGMPASRAFLGFFNISNGADLLSNMGFPHRPHERVSQRALGPWRRGPAAGAQPRRQDQLHADDGAHLPAGDQELDDHNAHMEASSQHQIQELERQYRDQVRDLQDAVTRERDAARDQVSAVTREMQSYNDQLQQEENKLKSKIASLQSDAKRLETENLEMSEKVQEAEKQMSQMEKLVAEMQELRSKVAEYESMSPRDEEYRRLLDRLERVTSENQQLRDSNDELLSQLDAFPLRQNNGRNNDKESSLDGSCLGDYVDQPMGLLAPVKRRGSNSGSGDDSCEEESPRGGKVRRFSKGLNIHYVDVGSYDESFFDTSMSNLLKTPPTSHGPAQDSQPASLDELNIKVPRKSSAQNDALDTSLHEASVTSVRSVTQLVNKELKQVFRHVRATVEEEYRQGESRGAITERTVEGDVMKSAGHESLNRAQEQLVEWELAQLQKEQERHRKIDQELEVELSQLRDERDRLAKQLELQREEFAHQLEKKEFEYEAALNECTSVRKQLEKTTSQLNLSLPDATQPSFPQASTPIKASSSAPSSLRDKCTRCGDTQGQLTMALEELEMALRREEQERSQRINAETLLSNRQENGSTTESGETGSSTAYPNSASEPSTASKLLMQGNEGEGRVRVLEEQCRGLEGELARVRVEVLKMVEERDQLVKQKECLEQRKDNIDFQNMKSRCQMLVDKIRRKRMANAHSVKETMGEKQEQETNTEKEGDQGTKDTKEGNAPDIQKISTSHDEVDKALPVEKSEDMFEELDKEVCAFEEDLCHERDGLEKQKAALLEKNNKLEQNLEILRVEFDKSEDYWTLKLQEEQDYYEEERRLYDEKFSSLEKKIREYEELVLSGGGGGRDNSDESDRLSTIDESAIWEKQVTELEEEVSLLKKQVDDLREERQRMECVWEARVQEERQLASQKCSGLQDQICNLTTQLHQAQHQVNSVLEELDKVRRESEQRIKDLSNQHRLRSQDNPPLVNGHGVEAEGRLSPNTPDEDRQFFQGAGSVGEETINGSLRAQLRQCQSRLRYLEAALRQHHTHAHHILTVTREQHAAEVQNLEGMMAATQQMLGQHIAKYKDQLSKASRSDSLVRELYLENAQLMRALQITESRQKSAEEASRRLQVAALGPHSVS</sequence>
<comment type="caution">
    <text evidence="7">The sequence shown here is derived from an EMBL/GenBank/DDBJ whole genome shotgun (WGS) entry which is preliminary data.</text>
</comment>
<dbReference type="GO" id="GO:0005813">
    <property type="term" value="C:centrosome"/>
    <property type="evidence" value="ECO:0007669"/>
    <property type="project" value="UniProtKB-SubCell"/>
</dbReference>
<feature type="region of interest" description="Disordered" evidence="6">
    <location>
        <begin position="272"/>
        <end position="293"/>
    </location>
</feature>
<feature type="coiled-coil region" evidence="5">
    <location>
        <begin position="903"/>
        <end position="937"/>
    </location>
</feature>
<evidence type="ECO:0000256" key="6">
    <source>
        <dbReference type="SAM" id="MobiDB-lite"/>
    </source>
</evidence>
<dbReference type="STRING" id="6689.A0A3R7MRG8"/>
<protein>
    <submittedName>
        <fullName evidence="7">Putative blastoderm specific protein 25D</fullName>
    </submittedName>
</protein>
<feature type="compositionally biased region" description="Polar residues" evidence="6">
    <location>
        <begin position="638"/>
        <end position="649"/>
    </location>
</feature>
<dbReference type="EMBL" id="QCYY01000609">
    <property type="protein sequence ID" value="ROT84029.1"/>
    <property type="molecule type" value="Genomic_DNA"/>
</dbReference>
<gene>
    <name evidence="7" type="ORF">C7M84_022818</name>
</gene>
<feature type="coiled-coil region" evidence="5">
    <location>
        <begin position="461"/>
        <end position="546"/>
    </location>
</feature>
<evidence type="ECO:0000256" key="3">
    <source>
        <dbReference type="ARBA" id="ARBA00022553"/>
    </source>
</evidence>
<evidence type="ECO:0000256" key="4">
    <source>
        <dbReference type="ARBA" id="ARBA00023212"/>
    </source>
</evidence>
<reference evidence="7 8" key="2">
    <citation type="submission" date="2019-01" db="EMBL/GenBank/DDBJ databases">
        <title>The decoding of complex shrimp genome reveals the adaptation for benthos swimmer, frequently molting mechanism and breeding impact on genome.</title>
        <authorList>
            <person name="Sun Y."/>
            <person name="Gao Y."/>
            <person name="Yu Y."/>
        </authorList>
    </citation>
    <scope>NUCLEOTIDE SEQUENCE [LARGE SCALE GENOMIC DNA]</scope>
    <source>
        <tissue evidence="7">Muscle</tissue>
    </source>
</reference>
<dbReference type="PANTHER" id="PTHR18905:SF13">
    <property type="entry name" value="NON-CENTROSOMAL MICROTUBULE ARRAY"/>
    <property type="match status" value="1"/>
</dbReference>
<name>A0A3R7MRG8_PENVA</name>
<organism evidence="7 8">
    <name type="scientific">Penaeus vannamei</name>
    <name type="common">Whiteleg shrimp</name>
    <name type="synonym">Litopenaeus vannamei</name>
    <dbReference type="NCBI Taxonomy" id="6689"/>
    <lineage>
        <taxon>Eukaryota</taxon>
        <taxon>Metazoa</taxon>
        <taxon>Ecdysozoa</taxon>
        <taxon>Arthropoda</taxon>
        <taxon>Crustacea</taxon>
        <taxon>Multicrustacea</taxon>
        <taxon>Malacostraca</taxon>
        <taxon>Eumalacostraca</taxon>
        <taxon>Eucarida</taxon>
        <taxon>Decapoda</taxon>
        <taxon>Dendrobranchiata</taxon>
        <taxon>Penaeoidea</taxon>
        <taxon>Penaeidae</taxon>
        <taxon>Penaeus</taxon>
    </lineage>
</organism>
<evidence type="ECO:0000256" key="5">
    <source>
        <dbReference type="SAM" id="Coils"/>
    </source>
</evidence>
<feature type="coiled-coil region" evidence="5">
    <location>
        <begin position="128"/>
        <end position="267"/>
    </location>
</feature>
<feature type="compositionally biased region" description="Low complexity" evidence="6">
    <location>
        <begin position="625"/>
        <end position="637"/>
    </location>
</feature>
<feature type="coiled-coil region" evidence="5">
    <location>
        <begin position="967"/>
        <end position="998"/>
    </location>
</feature>
<feature type="region of interest" description="Disordered" evidence="6">
    <location>
        <begin position="729"/>
        <end position="780"/>
    </location>
</feature>
<feature type="region of interest" description="Disordered" evidence="6">
    <location>
        <begin position="550"/>
        <end position="583"/>
    </location>
</feature>
<accession>A0A3R7MRG8</accession>
<keyword evidence="8" id="KW-1185">Reference proteome</keyword>
<evidence type="ECO:0000313" key="7">
    <source>
        <dbReference type="EMBL" id="ROT84029.1"/>
    </source>
</evidence>
<feature type="region of interest" description="Disordered" evidence="6">
    <location>
        <begin position="305"/>
        <end position="329"/>
    </location>
</feature>
<feature type="compositionally biased region" description="Basic and acidic residues" evidence="6">
    <location>
        <begin position="734"/>
        <end position="764"/>
    </location>
</feature>
<evidence type="ECO:0000256" key="2">
    <source>
        <dbReference type="ARBA" id="ARBA00022490"/>
    </source>
</evidence>
<feature type="region of interest" description="Disordered" evidence="6">
    <location>
        <begin position="67"/>
        <end position="112"/>
    </location>
</feature>
<dbReference type="PANTHER" id="PTHR18905">
    <property type="entry name" value="NINEIN"/>
    <property type="match status" value="1"/>
</dbReference>
<proteinExistence type="predicted"/>
<evidence type="ECO:0000313" key="8">
    <source>
        <dbReference type="Proteomes" id="UP000283509"/>
    </source>
</evidence>
<feature type="region of interest" description="Disordered" evidence="6">
    <location>
        <begin position="603"/>
        <end position="649"/>
    </location>
</feature>
<dbReference type="GO" id="GO:0034454">
    <property type="term" value="P:microtubule anchoring at centrosome"/>
    <property type="evidence" value="ECO:0007669"/>
    <property type="project" value="TreeGrafter"/>
</dbReference>
<dbReference type="OrthoDB" id="5799458at2759"/>
<feature type="region of interest" description="Disordered" evidence="6">
    <location>
        <begin position="1001"/>
        <end position="1025"/>
    </location>
</feature>
<feature type="compositionally biased region" description="Basic and acidic residues" evidence="6">
    <location>
        <begin position="93"/>
        <end position="104"/>
    </location>
</feature>
<feature type="compositionally biased region" description="Polar residues" evidence="6">
    <location>
        <begin position="550"/>
        <end position="574"/>
    </location>
</feature>